<dbReference type="AlphaFoldDB" id="A0A2D0A002"/>
<dbReference type="InterPro" id="IPR003607">
    <property type="entry name" value="HD/PDEase_dom"/>
</dbReference>
<dbReference type="CDD" id="cd00077">
    <property type="entry name" value="HDc"/>
    <property type="match status" value="1"/>
</dbReference>
<dbReference type="PANTHER" id="PTHR43155:SF2">
    <property type="entry name" value="CYCLIC DI-GMP PHOSPHODIESTERASE PA4108"/>
    <property type="match status" value="1"/>
</dbReference>
<reference evidence="2 3" key="1">
    <citation type="submission" date="2017-02" db="EMBL/GenBank/DDBJ databases">
        <title>Pseudoalteromonas ulvae TC14 Genome.</title>
        <authorList>
            <person name="Molmeret M."/>
        </authorList>
    </citation>
    <scope>NUCLEOTIDE SEQUENCE [LARGE SCALE GENOMIC DNA]</scope>
    <source>
        <strain evidence="2">TC14</strain>
    </source>
</reference>
<evidence type="ECO:0000313" key="2">
    <source>
        <dbReference type="EMBL" id="OUL56336.1"/>
    </source>
</evidence>
<feature type="domain" description="HD-GYP" evidence="1">
    <location>
        <begin position="128"/>
        <end position="325"/>
    </location>
</feature>
<organism evidence="2 3">
    <name type="scientific">Pseudoalteromonas ulvae</name>
    <dbReference type="NCBI Taxonomy" id="107327"/>
    <lineage>
        <taxon>Bacteria</taxon>
        <taxon>Pseudomonadati</taxon>
        <taxon>Pseudomonadota</taxon>
        <taxon>Gammaproteobacteria</taxon>
        <taxon>Alteromonadales</taxon>
        <taxon>Pseudoalteromonadaceae</taxon>
        <taxon>Pseudoalteromonas</taxon>
    </lineage>
</organism>
<dbReference type="SMART" id="SM00471">
    <property type="entry name" value="HDc"/>
    <property type="match status" value="1"/>
</dbReference>
<dbReference type="Proteomes" id="UP000194841">
    <property type="component" value="Unassembled WGS sequence"/>
</dbReference>
<dbReference type="SUPFAM" id="SSF109604">
    <property type="entry name" value="HD-domain/PDEase-like"/>
    <property type="match status" value="1"/>
</dbReference>
<name>A0A2D0A002_PSEDV</name>
<gene>
    <name evidence="2" type="ORF">B1199_18750</name>
</gene>
<dbReference type="PANTHER" id="PTHR43155">
    <property type="entry name" value="CYCLIC DI-GMP PHOSPHODIESTERASE PA4108-RELATED"/>
    <property type="match status" value="1"/>
</dbReference>
<dbReference type="InterPro" id="IPR037522">
    <property type="entry name" value="HD_GYP_dom"/>
</dbReference>
<comment type="caution">
    <text evidence="2">The sequence shown here is derived from an EMBL/GenBank/DDBJ whole genome shotgun (WGS) entry which is preliminary data.</text>
</comment>
<sequence>MMIETKLSDLAVGHYVVKIMLQSGNYNLAKPSYIKSQQVIDKLASKGVQTVLIDPDRTLHQSVLPVATSAPQPNDKISRQQLIKADVLRAKMIFDDSKAISAKVFNDVQSGREIELAPVLDITETAMNEVFKNSSALACVINIREKDHYLLEHSVSVSVLMCIFARYLGIDPATTHQLAVGAFLHDIGKIKVPSHILHKPGKLTDDEFEIMKTHVNHSIDAIEKTPNISSLSLSVAAQHHEKLDGSGYPFKLNADDISLYGRMISICDIFDALTANRVYKEGYSHIKSFSILRNLAKLNHLDSELVDKFIKCMGVYPVGSLVELHSHKLAIIEEHNTDDPTRPLVKTFYDVEQKGYQAAKSIDLTCDEDYIVKGVRPDDFNLDMNQIVEFLLRQG</sequence>
<dbReference type="Pfam" id="PF13487">
    <property type="entry name" value="HD_5"/>
    <property type="match status" value="1"/>
</dbReference>
<keyword evidence="2" id="KW-0378">Hydrolase</keyword>
<dbReference type="Gene3D" id="1.10.3210.10">
    <property type="entry name" value="Hypothetical protein af1432"/>
    <property type="match status" value="1"/>
</dbReference>
<protein>
    <submittedName>
        <fullName evidence="2">Phosphohydrolase</fullName>
    </submittedName>
</protein>
<proteinExistence type="predicted"/>
<dbReference type="GO" id="GO:0008081">
    <property type="term" value="F:phosphoric diester hydrolase activity"/>
    <property type="evidence" value="ECO:0007669"/>
    <property type="project" value="UniProtKB-ARBA"/>
</dbReference>
<keyword evidence="3" id="KW-1185">Reference proteome</keyword>
<dbReference type="Pfam" id="PF11871">
    <property type="entry name" value="DUF3391"/>
    <property type="match status" value="1"/>
</dbReference>
<dbReference type="OrthoDB" id="9764808at2"/>
<accession>A0A2D0A002</accession>
<dbReference type="InterPro" id="IPR021812">
    <property type="entry name" value="DUF3391"/>
</dbReference>
<dbReference type="EMBL" id="MWPV01000007">
    <property type="protein sequence ID" value="OUL56336.1"/>
    <property type="molecule type" value="Genomic_DNA"/>
</dbReference>
<evidence type="ECO:0000313" key="3">
    <source>
        <dbReference type="Proteomes" id="UP000194841"/>
    </source>
</evidence>
<evidence type="ECO:0000259" key="1">
    <source>
        <dbReference type="PROSITE" id="PS51832"/>
    </source>
</evidence>
<dbReference type="PROSITE" id="PS51832">
    <property type="entry name" value="HD_GYP"/>
    <property type="match status" value="1"/>
</dbReference>